<dbReference type="SUPFAM" id="SSF50199">
    <property type="entry name" value="Staphylococcal nuclease"/>
    <property type="match status" value="1"/>
</dbReference>
<accession>A0A7W8XDE7</accession>
<gene>
    <name evidence="3" type="ORF">GGI59_001447</name>
</gene>
<reference evidence="3 4" key="1">
    <citation type="submission" date="2020-08" db="EMBL/GenBank/DDBJ databases">
        <title>Genomic Encyclopedia of Type Strains, Phase IV (KMG-V): Genome sequencing to study the core and pangenomes of soil and plant-associated prokaryotes.</title>
        <authorList>
            <person name="Whitman W."/>
        </authorList>
    </citation>
    <scope>NUCLEOTIDE SEQUENCE [LARGE SCALE GENOMIC DNA]</scope>
    <source>
        <strain evidence="3 4">SEMIA 4034</strain>
    </source>
</reference>
<organism evidence="3 4">
    <name type="scientific">Rhizobium lentis</name>
    <dbReference type="NCBI Taxonomy" id="1138194"/>
    <lineage>
        <taxon>Bacteria</taxon>
        <taxon>Pseudomonadati</taxon>
        <taxon>Pseudomonadota</taxon>
        <taxon>Alphaproteobacteria</taxon>
        <taxon>Hyphomicrobiales</taxon>
        <taxon>Rhizobiaceae</taxon>
        <taxon>Rhizobium/Agrobacterium group</taxon>
        <taxon>Rhizobium</taxon>
    </lineage>
</organism>
<dbReference type="Proteomes" id="UP000528824">
    <property type="component" value="Unassembled WGS sequence"/>
</dbReference>
<proteinExistence type="predicted"/>
<keyword evidence="3" id="KW-0255">Endonuclease</keyword>
<dbReference type="Gene3D" id="2.40.50.90">
    <property type="match status" value="1"/>
</dbReference>
<dbReference type="RefSeq" id="WP_183914350.1">
    <property type="nucleotide sequence ID" value="NZ_JACHBB010000002.1"/>
</dbReference>
<dbReference type="InterPro" id="IPR035437">
    <property type="entry name" value="SNase_OB-fold_sf"/>
</dbReference>
<feature type="compositionally biased region" description="Low complexity" evidence="1">
    <location>
        <begin position="34"/>
        <end position="49"/>
    </location>
</feature>
<name>A0A7W8XDE7_9HYPH</name>
<dbReference type="EMBL" id="JACHBC010000002">
    <property type="protein sequence ID" value="MBB5559804.1"/>
    <property type="molecule type" value="Genomic_DNA"/>
</dbReference>
<feature type="chain" id="PRO_5031531663" evidence="2">
    <location>
        <begin position="23"/>
        <end position="237"/>
    </location>
</feature>
<evidence type="ECO:0000256" key="2">
    <source>
        <dbReference type="SAM" id="SignalP"/>
    </source>
</evidence>
<feature type="compositionally biased region" description="Low complexity" evidence="1">
    <location>
        <begin position="73"/>
        <end position="90"/>
    </location>
</feature>
<keyword evidence="3" id="KW-0378">Hydrolase</keyword>
<keyword evidence="4" id="KW-1185">Reference proteome</keyword>
<keyword evidence="3" id="KW-0540">Nuclease</keyword>
<dbReference type="AlphaFoldDB" id="A0A7W8XDE7"/>
<dbReference type="GO" id="GO:0004519">
    <property type="term" value="F:endonuclease activity"/>
    <property type="evidence" value="ECO:0007669"/>
    <property type="project" value="UniProtKB-KW"/>
</dbReference>
<feature type="region of interest" description="Disordered" evidence="1">
    <location>
        <begin position="73"/>
        <end position="108"/>
    </location>
</feature>
<sequence>MRPAAVFTGLAGMAVVASLLMAAEARLRGGTGGEDTTAAEAPEMGPAAEITSETGGRLAPISDADAEIIARAAQPAAPSPASTERMTATPADPPPPPDTPGGQAAGPAAKKPIELTRPVAENAGVLSFGERRLQLAGIVPTPTDRICGPAGRQWPCGMLAKTALRQLLRNRSLTCDLGMAEWKGTATAACRLGTQDLGTWLAENGWAEAEAGSPLGVVAEKAKQAQKGIYGGDPRRK</sequence>
<evidence type="ECO:0000313" key="3">
    <source>
        <dbReference type="EMBL" id="MBB5559804.1"/>
    </source>
</evidence>
<protein>
    <submittedName>
        <fullName evidence="3">Endonuclease YncB(Thermonuclease family)</fullName>
    </submittedName>
</protein>
<evidence type="ECO:0000313" key="4">
    <source>
        <dbReference type="Proteomes" id="UP000528824"/>
    </source>
</evidence>
<feature type="region of interest" description="Disordered" evidence="1">
    <location>
        <begin position="29"/>
        <end position="57"/>
    </location>
</feature>
<evidence type="ECO:0000256" key="1">
    <source>
        <dbReference type="SAM" id="MobiDB-lite"/>
    </source>
</evidence>
<keyword evidence="2" id="KW-0732">Signal</keyword>
<comment type="caution">
    <text evidence="3">The sequence shown here is derived from an EMBL/GenBank/DDBJ whole genome shotgun (WGS) entry which is preliminary data.</text>
</comment>
<feature type="signal peptide" evidence="2">
    <location>
        <begin position="1"/>
        <end position="22"/>
    </location>
</feature>